<dbReference type="AlphaFoldDB" id="A0A382IMU9"/>
<sequence length="199" mass="22853">MNKMLFIIIAIIVTIFCVNMVWGLSNTMLETPNYKVIKQSGSYEVRKYEPMIIARTLVRSEYKKATSTGFRRIANYIFGGNEKNLEIAMTAPVLSNSPVDVDSEYEISFVMPSSFKKETLPEPNSSNVEIMGRNLDLVACISFGGWATKSRVKNYHEKLNNWIEKEGLTMYGKFMVAQYNSPWVLPPFRHNEIMVRVKK</sequence>
<dbReference type="SUPFAM" id="SSF55136">
    <property type="entry name" value="Probable bacterial effector-binding domain"/>
    <property type="match status" value="1"/>
</dbReference>
<organism evidence="1">
    <name type="scientific">marine metagenome</name>
    <dbReference type="NCBI Taxonomy" id="408172"/>
    <lineage>
        <taxon>unclassified sequences</taxon>
        <taxon>metagenomes</taxon>
        <taxon>ecological metagenomes</taxon>
    </lineage>
</organism>
<dbReference type="EMBL" id="UINC01067988">
    <property type="protein sequence ID" value="SVC00203.1"/>
    <property type="molecule type" value="Genomic_DNA"/>
</dbReference>
<accession>A0A382IMU9</accession>
<evidence type="ECO:0000313" key="1">
    <source>
        <dbReference type="EMBL" id="SVC00203.1"/>
    </source>
</evidence>
<name>A0A382IMU9_9ZZZZ</name>
<dbReference type="Pfam" id="PF04832">
    <property type="entry name" value="SOUL"/>
    <property type="match status" value="1"/>
</dbReference>
<dbReference type="Gene3D" id="3.20.80.10">
    <property type="entry name" value="Regulatory factor, effector binding domain"/>
    <property type="match status" value="1"/>
</dbReference>
<gene>
    <name evidence="1" type="ORF">METZ01_LOCUS253057</name>
</gene>
<dbReference type="InterPro" id="IPR006917">
    <property type="entry name" value="SOUL_heme-bd"/>
</dbReference>
<proteinExistence type="predicted"/>
<protein>
    <recommendedName>
        <fullName evidence="2">Heme-binding protein</fullName>
    </recommendedName>
</protein>
<dbReference type="PANTHER" id="PTHR11220">
    <property type="entry name" value="HEME-BINDING PROTEIN-RELATED"/>
    <property type="match status" value="1"/>
</dbReference>
<dbReference type="InterPro" id="IPR011256">
    <property type="entry name" value="Reg_factor_effector_dom_sf"/>
</dbReference>
<dbReference type="PANTHER" id="PTHR11220:SF1">
    <property type="entry name" value="HEME-BINDING PROTEIN 2"/>
    <property type="match status" value="1"/>
</dbReference>
<reference evidence="1" key="1">
    <citation type="submission" date="2018-05" db="EMBL/GenBank/DDBJ databases">
        <authorList>
            <person name="Lanie J.A."/>
            <person name="Ng W.-L."/>
            <person name="Kazmierczak K.M."/>
            <person name="Andrzejewski T.M."/>
            <person name="Davidsen T.M."/>
            <person name="Wayne K.J."/>
            <person name="Tettelin H."/>
            <person name="Glass J.I."/>
            <person name="Rusch D."/>
            <person name="Podicherti R."/>
            <person name="Tsui H.-C.T."/>
            <person name="Winkler M.E."/>
        </authorList>
    </citation>
    <scope>NUCLEOTIDE SEQUENCE</scope>
</reference>
<evidence type="ECO:0008006" key="2">
    <source>
        <dbReference type="Google" id="ProtNLM"/>
    </source>
</evidence>